<keyword evidence="3" id="KW-1185">Reference proteome</keyword>
<accession>A0A1Y2BPD3</accession>
<name>A0A1Y2BPD3_9FUNG</name>
<dbReference type="STRING" id="1754190.A0A1Y2BPD3"/>
<dbReference type="Proteomes" id="UP000193920">
    <property type="component" value="Unassembled WGS sequence"/>
</dbReference>
<protein>
    <recommendedName>
        <fullName evidence="4">Coth-domain-containing protein</fullName>
    </recommendedName>
</protein>
<comment type="caution">
    <text evidence="2">The sequence shown here is derived from an EMBL/GenBank/DDBJ whole genome shotgun (WGS) entry which is preliminary data.</text>
</comment>
<reference evidence="2 3" key="1">
    <citation type="submission" date="2016-08" db="EMBL/GenBank/DDBJ databases">
        <title>A Parts List for Fungal Cellulosomes Revealed by Comparative Genomics.</title>
        <authorList>
            <consortium name="DOE Joint Genome Institute"/>
            <person name="Haitjema C.H."/>
            <person name="Gilmore S.P."/>
            <person name="Henske J.K."/>
            <person name="Solomon K.V."/>
            <person name="De Groot R."/>
            <person name="Kuo A."/>
            <person name="Mondo S.J."/>
            <person name="Salamov A.A."/>
            <person name="Labutti K."/>
            <person name="Zhao Z."/>
            <person name="Chiniquy J."/>
            <person name="Barry K."/>
            <person name="Brewer H.M."/>
            <person name="Purvine S.O."/>
            <person name="Wright A.T."/>
            <person name="Boxma B."/>
            <person name="Van Alen T."/>
            <person name="Hackstein J.H."/>
            <person name="Baker S.E."/>
            <person name="Grigoriev I.V."/>
            <person name="O'Malley M.A."/>
        </authorList>
    </citation>
    <scope>NUCLEOTIDE SEQUENCE [LARGE SCALE GENOMIC DNA]</scope>
    <source>
        <strain evidence="2 3">G1</strain>
    </source>
</reference>
<dbReference type="PANTHER" id="PTHR40050:SF1">
    <property type="entry name" value="INNER SPORE COAT PROTEIN H"/>
    <property type="match status" value="1"/>
</dbReference>
<proteinExistence type="predicted"/>
<organism evidence="2 3">
    <name type="scientific">Neocallimastix californiae</name>
    <dbReference type="NCBI Taxonomy" id="1754190"/>
    <lineage>
        <taxon>Eukaryota</taxon>
        <taxon>Fungi</taxon>
        <taxon>Fungi incertae sedis</taxon>
        <taxon>Chytridiomycota</taxon>
        <taxon>Chytridiomycota incertae sedis</taxon>
        <taxon>Neocallimastigomycetes</taxon>
        <taxon>Neocallimastigales</taxon>
        <taxon>Neocallimastigaceae</taxon>
        <taxon>Neocallimastix</taxon>
    </lineage>
</organism>
<dbReference type="PANTHER" id="PTHR40050">
    <property type="entry name" value="INNER SPORE COAT PROTEIN H"/>
    <property type="match status" value="1"/>
</dbReference>
<evidence type="ECO:0008006" key="4">
    <source>
        <dbReference type="Google" id="ProtNLM"/>
    </source>
</evidence>
<feature type="signal peptide" evidence="1">
    <location>
        <begin position="1"/>
        <end position="18"/>
    </location>
</feature>
<dbReference type="AlphaFoldDB" id="A0A1Y2BPD3"/>
<evidence type="ECO:0000256" key="1">
    <source>
        <dbReference type="SAM" id="SignalP"/>
    </source>
</evidence>
<evidence type="ECO:0000313" key="3">
    <source>
        <dbReference type="Proteomes" id="UP000193920"/>
    </source>
</evidence>
<keyword evidence="1" id="KW-0732">Signal</keyword>
<dbReference type="InterPro" id="IPR014867">
    <property type="entry name" value="Spore_coat_CotH_CotH2/3/7"/>
</dbReference>
<dbReference type="Pfam" id="PF08757">
    <property type="entry name" value="CotH"/>
    <property type="match status" value="1"/>
</dbReference>
<evidence type="ECO:0000313" key="2">
    <source>
        <dbReference type="EMBL" id="ORY36611.1"/>
    </source>
</evidence>
<sequence length="555" mass="64379">MFKQLLLLTVLIVNTVYSRSAIFKIISFGSQTQVKIVGGKKYNLKSIGNDPLLFGGRVSSAPEGDFNYYYIIDGVKEDFERTFSADATSTYNEFFGRKDTLLPLKSFEHPPSLSTWDRSVGKLNLFDDAYIPTIHISGNTTENFFHHPTDATVKLEKVTFYLKDTVKSFDKVSANAKNKYVSKFQIRFKLGSTGVDGRYLLKLRNSGEDPLNLRQYIYGNMIQAIGMPSIHSVMVRVYFNKKPAGFYTLQEEAFSESFIKSEFYGDPNTGKVTLPIKLGYPIDGEFGSDFEYKPNNPFYYRYFKGTKDRLLPLCKAIQDLNPRDAEELETFEREWFDVETFHKAMAMEYLTGDWDGYWYSVSNFAVYDDPLESTDHSYKFYFITQDHDETFGVGLCKPINTVGNDFTKLSYTTMLNRTWNIVERDTTYRVLVDTFIGGSPELQRRFQDTLIAIVQTVFNPVAFREVVESYRLRFTPEMEWDYSFTRPHDPGKVEDVPIYEYRHFLKNFEQGVGGLHWGIYMWVEERAEALKNEFCITWPGDQNPPSFDCIPQNYF</sequence>
<feature type="chain" id="PRO_5013345069" description="Coth-domain-containing protein" evidence="1">
    <location>
        <begin position="19"/>
        <end position="555"/>
    </location>
</feature>
<dbReference type="EMBL" id="MCOG01000147">
    <property type="protein sequence ID" value="ORY36611.1"/>
    <property type="molecule type" value="Genomic_DNA"/>
</dbReference>
<dbReference type="OrthoDB" id="2387105at2759"/>
<gene>
    <name evidence="2" type="ORF">LY90DRAFT_704813</name>
</gene>